<dbReference type="RefSeq" id="WP_006808223.1">
    <property type="nucleotide sequence ID" value="NZ_AP019822.1"/>
</dbReference>
<dbReference type="GO" id="GO:0005524">
    <property type="term" value="F:ATP binding"/>
    <property type="evidence" value="ECO:0007669"/>
    <property type="project" value="UniProtKB-UniRule"/>
</dbReference>
<accession>A0A510JCH3</accession>
<dbReference type="PROSITE" id="PS00933">
    <property type="entry name" value="FGGY_KINASES_1"/>
    <property type="match status" value="1"/>
</dbReference>
<evidence type="ECO:0000313" key="13">
    <source>
        <dbReference type="EMBL" id="BBM37018.1"/>
    </source>
</evidence>
<dbReference type="Pfam" id="PF02782">
    <property type="entry name" value="FGGY_C"/>
    <property type="match status" value="1"/>
</dbReference>
<keyword evidence="6 8" id="KW-0067">ATP-binding</keyword>
<dbReference type="PROSITE" id="PS00445">
    <property type="entry name" value="FGGY_KINASES_2"/>
    <property type="match status" value="1"/>
</dbReference>
<keyword evidence="3 8" id="KW-0808">Transferase</keyword>
<keyword evidence="2 8" id="KW-0859">Xylose metabolism</keyword>
<keyword evidence="5 8" id="KW-0418">Kinase</keyword>
<dbReference type="HAMAP" id="MF_02220">
    <property type="entry name" value="XylB"/>
    <property type="match status" value="1"/>
</dbReference>
<dbReference type="STRING" id="714315.GCA_000516535_01971"/>
<evidence type="ECO:0000313" key="14">
    <source>
        <dbReference type="Proteomes" id="UP000321606"/>
    </source>
</evidence>
<dbReference type="InterPro" id="IPR000577">
    <property type="entry name" value="Carb_kinase_FGGY"/>
</dbReference>
<comment type="catalytic activity">
    <reaction evidence="8 10">
        <text>D-xylulose + ATP = D-xylulose 5-phosphate + ADP + H(+)</text>
        <dbReference type="Rhea" id="RHEA:10964"/>
        <dbReference type="ChEBI" id="CHEBI:15378"/>
        <dbReference type="ChEBI" id="CHEBI:17140"/>
        <dbReference type="ChEBI" id="CHEBI:30616"/>
        <dbReference type="ChEBI" id="CHEBI:57737"/>
        <dbReference type="ChEBI" id="CHEBI:456216"/>
        <dbReference type="EC" id="2.7.1.17"/>
    </reaction>
</comment>
<feature type="domain" description="Carbohydrate kinase FGGY C-terminal" evidence="12">
    <location>
        <begin position="254"/>
        <end position="434"/>
    </location>
</feature>
<evidence type="ECO:0000256" key="9">
    <source>
        <dbReference type="RuleBase" id="RU003733"/>
    </source>
</evidence>
<gene>
    <name evidence="8 10" type="primary">xylB</name>
    <name evidence="13" type="ORF">JCM16774_1964</name>
</gene>
<evidence type="ECO:0000256" key="6">
    <source>
        <dbReference type="ARBA" id="ARBA00022840"/>
    </source>
</evidence>
<comment type="function">
    <text evidence="8">Catalyzes the phosphorylation of D-xylulose to D-xylulose 5-phosphate.</text>
</comment>
<dbReference type="PANTHER" id="PTHR43095">
    <property type="entry name" value="SUGAR KINASE"/>
    <property type="match status" value="1"/>
</dbReference>
<evidence type="ECO:0000259" key="11">
    <source>
        <dbReference type="Pfam" id="PF00370"/>
    </source>
</evidence>
<evidence type="ECO:0000256" key="8">
    <source>
        <dbReference type="HAMAP-Rule" id="MF_02220"/>
    </source>
</evidence>
<dbReference type="Proteomes" id="UP000321606">
    <property type="component" value="Chromosome"/>
</dbReference>
<evidence type="ECO:0000256" key="2">
    <source>
        <dbReference type="ARBA" id="ARBA00022629"/>
    </source>
</evidence>
<dbReference type="GO" id="GO:0004856">
    <property type="term" value="F:D-xylulokinase activity"/>
    <property type="evidence" value="ECO:0007669"/>
    <property type="project" value="UniProtKB-UniRule"/>
</dbReference>
<comment type="similarity">
    <text evidence="1 8 9">Belongs to the FGGY kinase family.</text>
</comment>
<dbReference type="Gene3D" id="3.30.420.40">
    <property type="match status" value="2"/>
</dbReference>
<dbReference type="InterPro" id="IPR018484">
    <property type="entry name" value="FGGY_N"/>
</dbReference>
<dbReference type="NCBIfam" id="TIGR01312">
    <property type="entry name" value="XylB"/>
    <property type="match status" value="1"/>
</dbReference>
<dbReference type="InterPro" id="IPR006000">
    <property type="entry name" value="Xylulokinase"/>
</dbReference>
<evidence type="ECO:0000256" key="3">
    <source>
        <dbReference type="ARBA" id="ARBA00022679"/>
    </source>
</evidence>
<name>A0A510JCH3_9FUSO</name>
<dbReference type="InterPro" id="IPR043129">
    <property type="entry name" value="ATPase_NBD"/>
</dbReference>
<dbReference type="AlphaFoldDB" id="A0A510JCH3"/>
<evidence type="ECO:0000256" key="5">
    <source>
        <dbReference type="ARBA" id="ARBA00022777"/>
    </source>
</evidence>
<feature type="binding site" evidence="8">
    <location>
        <begin position="78"/>
        <end position="79"/>
    </location>
    <ligand>
        <name>substrate</name>
    </ligand>
</feature>
<dbReference type="CDD" id="cd07808">
    <property type="entry name" value="ASKHA_NBD_FGGY_EcXK-like"/>
    <property type="match status" value="1"/>
</dbReference>
<dbReference type="PANTHER" id="PTHR43095:SF5">
    <property type="entry name" value="XYLULOSE KINASE"/>
    <property type="match status" value="1"/>
</dbReference>
<dbReference type="SUPFAM" id="SSF53067">
    <property type="entry name" value="Actin-like ATPase domain"/>
    <property type="match status" value="2"/>
</dbReference>
<keyword evidence="4 8" id="KW-0547">Nucleotide-binding</keyword>
<keyword evidence="7 8" id="KW-0119">Carbohydrate metabolism</keyword>
<feature type="domain" description="Carbohydrate kinase FGGY N-terminal" evidence="11">
    <location>
        <begin position="2"/>
        <end position="244"/>
    </location>
</feature>
<evidence type="ECO:0000259" key="12">
    <source>
        <dbReference type="Pfam" id="PF02782"/>
    </source>
</evidence>
<dbReference type="Pfam" id="PF00370">
    <property type="entry name" value="FGGY_N"/>
    <property type="match status" value="1"/>
</dbReference>
<proteinExistence type="inferred from homology"/>
<dbReference type="InterPro" id="IPR018485">
    <property type="entry name" value="FGGY_C"/>
</dbReference>
<dbReference type="EMBL" id="AP019822">
    <property type="protein sequence ID" value="BBM37018.1"/>
    <property type="molecule type" value="Genomic_DNA"/>
</dbReference>
<sequence length="490" mass="55008">MLYLGIDLGTSGMKIIVINEKGEIKVSASKEYEVNYSNNGWSDQNPEDWVKAMKEGIKEISQKININEVKGIGISGQMHGLVILDENKKVLYPVILWNDQRTVEESDYLNNEIGIEKLVKCTSNISFTGFTASKLLWIRKNEPEIFSKIKYIMLPKDYLGYVLTEEIFTDVSDASGTLFFDVKNRKWSEEMTEILGIKEESLPKSFESYEIIGKLTENIKDEFGITEDIPVVAGGGDNACGAVGAGVINEDKILISLGTSGVVFIPQEKWKLPEKNSMHTFCDANGKYHFMGVILSAASCLKWWVEEIQDGNYTVLLDEALKSPIGSNNLFFLPYLTGERTPHSDPYARGSFIGLNASHTRGDMTRAVLEGVVFALYDSYKLADNLNPDTIRIIGGGAKSELIRKIITDLFNIKSEVLTVQEGPSYGAALLAMFGVEKIENRNGKLRELIKITDILEPNSENHKEYKRRYEVYKGLYSSLKDEYKKINSL</sequence>
<dbReference type="GO" id="GO:0005998">
    <property type="term" value="P:xylulose catabolic process"/>
    <property type="evidence" value="ECO:0007669"/>
    <property type="project" value="UniProtKB-UniRule"/>
</dbReference>
<organism evidence="13 14">
    <name type="scientific">Pseudoleptotrichia goodfellowii</name>
    <dbReference type="NCBI Taxonomy" id="157692"/>
    <lineage>
        <taxon>Bacteria</taxon>
        <taxon>Fusobacteriati</taxon>
        <taxon>Fusobacteriota</taxon>
        <taxon>Fusobacteriia</taxon>
        <taxon>Fusobacteriales</taxon>
        <taxon>Leptotrichiaceae</taxon>
        <taxon>Pseudoleptotrichia</taxon>
    </lineage>
</organism>
<dbReference type="PIRSF" id="PIRSF000538">
    <property type="entry name" value="GlpK"/>
    <property type="match status" value="1"/>
</dbReference>
<evidence type="ECO:0000256" key="10">
    <source>
        <dbReference type="RuleBase" id="RU364073"/>
    </source>
</evidence>
<dbReference type="InterPro" id="IPR050406">
    <property type="entry name" value="FGGY_Carb_Kinase"/>
</dbReference>
<evidence type="ECO:0000256" key="1">
    <source>
        <dbReference type="ARBA" id="ARBA00009156"/>
    </source>
</evidence>
<feature type="site" description="Important for activity" evidence="8">
    <location>
        <position position="7"/>
    </location>
</feature>
<reference evidence="13 14" key="1">
    <citation type="submission" date="2019-07" db="EMBL/GenBank/DDBJ databases">
        <title>Complete Genome Sequence of Leptotrichia goodfellowii Strain JCM 16774.</title>
        <authorList>
            <person name="Watanabe S."/>
            <person name="Cui L."/>
        </authorList>
    </citation>
    <scope>NUCLEOTIDE SEQUENCE [LARGE SCALE GENOMIC DNA]</scope>
    <source>
        <strain evidence="13 14">JCM16774</strain>
    </source>
</reference>
<dbReference type="GO" id="GO:0042732">
    <property type="term" value="P:D-xylose metabolic process"/>
    <property type="evidence" value="ECO:0007669"/>
    <property type="project" value="UniProtKB-KW"/>
</dbReference>
<dbReference type="InterPro" id="IPR018483">
    <property type="entry name" value="Carb_kinase_FGGY_CS"/>
</dbReference>
<evidence type="ECO:0000256" key="4">
    <source>
        <dbReference type="ARBA" id="ARBA00022741"/>
    </source>
</evidence>
<feature type="active site" description="Proton acceptor" evidence="8">
    <location>
        <position position="237"/>
    </location>
</feature>
<dbReference type="KEGG" id="lgo:JCM16774_1964"/>
<protein>
    <recommendedName>
        <fullName evidence="8 10">Xylulose kinase</fullName>
        <shortName evidence="8 10">Xylulokinase</shortName>
        <ecNumber evidence="8 10">2.7.1.17</ecNumber>
    </recommendedName>
</protein>
<dbReference type="EC" id="2.7.1.17" evidence="8 10"/>
<evidence type="ECO:0000256" key="7">
    <source>
        <dbReference type="ARBA" id="ARBA00023277"/>
    </source>
</evidence>